<evidence type="ECO:0000259" key="3">
    <source>
        <dbReference type="Pfam" id="PF13947"/>
    </source>
</evidence>
<evidence type="ECO:0000313" key="4">
    <source>
        <dbReference type="EMBL" id="ONK79612.1"/>
    </source>
</evidence>
<evidence type="ECO:0000313" key="5">
    <source>
        <dbReference type="Proteomes" id="UP000243459"/>
    </source>
</evidence>
<dbReference type="GO" id="GO:0030247">
    <property type="term" value="F:polysaccharide binding"/>
    <property type="evidence" value="ECO:0007669"/>
    <property type="project" value="InterPro"/>
</dbReference>
<gene>
    <name evidence="4" type="ORF">A4U43_C01F8140</name>
</gene>
<dbReference type="PANTHER" id="PTHR33491">
    <property type="entry name" value="OSJNBA0016N04.9 PROTEIN"/>
    <property type="match status" value="1"/>
</dbReference>
<comment type="subcellular location">
    <subcellularLocation>
        <location evidence="1">Membrane</location>
        <topology evidence="1">Single-pass membrane protein</topology>
    </subcellularLocation>
</comment>
<feature type="domain" description="Wall-associated receptor kinase galacturonan-binding" evidence="3">
    <location>
        <begin position="69"/>
        <end position="129"/>
    </location>
</feature>
<keyword evidence="2" id="KW-0732">Signal</keyword>
<dbReference type="AlphaFoldDB" id="A0A5P1FNC5"/>
<organism evidence="4 5">
    <name type="scientific">Asparagus officinalis</name>
    <name type="common">Garden asparagus</name>
    <dbReference type="NCBI Taxonomy" id="4686"/>
    <lineage>
        <taxon>Eukaryota</taxon>
        <taxon>Viridiplantae</taxon>
        <taxon>Streptophyta</taxon>
        <taxon>Embryophyta</taxon>
        <taxon>Tracheophyta</taxon>
        <taxon>Spermatophyta</taxon>
        <taxon>Magnoliopsida</taxon>
        <taxon>Liliopsida</taxon>
        <taxon>Asparagales</taxon>
        <taxon>Asparagaceae</taxon>
        <taxon>Asparagoideae</taxon>
        <taxon>Asparagus</taxon>
    </lineage>
</organism>
<sequence>MTVLEENSSLQAVRSTQLHFNEASSSEVQTSNSLNFYILHDLSLKLTLVLVPETTVNAAASTDISLAVCQDSCSNISIPYPFGIGTGCFCAGFEIQCKEVDQKLKAFYGGNTSSLAVIDISLLEGQARVLNQLSYDYYNKSGRMDYSSTYMDLRGSLFTTPPP</sequence>
<dbReference type="Gramene" id="ONK79612">
    <property type="protein sequence ID" value="ONK79612"/>
    <property type="gene ID" value="A4U43_C01F8140"/>
</dbReference>
<keyword evidence="5" id="KW-1185">Reference proteome</keyword>
<accession>A0A5P1FNC5</accession>
<name>A0A5P1FNC5_ASPOF</name>
<dbReference type="Pfam" id="PF13947">
    <property type="entry name" value="GUB_WAK_bind"/>
    <property type="match status" value="1"/>
</dbReference>
<evidence type="ECO:0000256" key="1">
    <source>
        <dbReference type="ARBA" id="ARBA00004167"/>
    </source>
</evidence>
<reference evidence="5" key="1">
    <citation type="journal article" date="2017" name="Nat. Commun.">
        <title>The asparagus genome sheds light on the origin and evolution of a young Y chromosome.</title>
        <authorList>
            <person name="Harkess A."/>
            <person name="Zhou J."/>
            <person name="Xu C."/>
            <person name="Bowers J.E."/>
            <person name="Van der Hulst R."/>
            <person name="Ayyampalayam S."/>
            <person name="Mercati F."/>
            <person name="Riccardi P."/>
            <person name="McKain M.R."/>
            <person name="Kakrana A."/>
            <person name="Tang H."/>
            <person name="Ray J."/>
            <person name="Groenendijk J."/>
            <person name="Arikit S."/>
            <person name="Mathioni S.M."/>
            <person name="Nakano M."/>
            <person name="Shan H."/>
            <person name="Telgmann-Rauber A."/>
            <person name="Kanno A."/>
            <person name="Yue Z."/>
            <person name="Chen H."/>
            <person name="Li W."/>
            <person name="Chen Y."/>
            <person name="Xu X."/>
            <person name="Zhang Y."/>
            <person name="Luo S."/>
            <person name="Chen H."/>
            <person name="Gao J."/>
            <person name="Mao Z."/>
            <person name="Pires J.C."/>
            <person name="Luo M."/>
            <person name="Kudrna D."/>
            <person name="Wing R.A."/>
            <person name="Meyers B.C."/>
            <person name="Yi K."/>
            <person name="Kong H."/>
            <person name="Lavrijsen P."/>
            <person name="Sunseri F."/>
            <person name="Falavigna A."/>
            <person name="Ye Y."/>
            <person name="Leebens-Mack J.H."/>
            <person name="Chen G."/>
        </authorList>
    </citation>
    <scope>NUCLEOTIDE SEQUENCE [LARGE SCALE GENOMIC DNA]</scope>
    <source>
        <strain evidence="5">cv. DH0086</strain>
    </source>
</reference>
<dbReference type="GO" id="GO:0016020">
    <property type="term" value="C:membrane"/>
    <property type="evidence" value="ECO:0007669"/>
    <property type="project" value="UniProtKB-SubCell"/>
</dbReference>
<dbReference type="EMBL" id="CM007381">
    <property type="protein sequence ID" value="ONK79612.1"/>
    <property type="molecule type" value="Genomic_DNA"/>
</dbReference>
<dbReference type="Proteomes" id="UP000243459">
    <property type="component" value="Chromosome 1"/>
</dbReference>
<dbReference type="InterPro" id="IPR025287">
    <property type="entry name" value="WAK_GUB"/>
</dbReference>
<proteinExistence type="predicted"/>
<protein>
    <recommendedName>
        <fullName evidence="3">Wall-associated receptor kinase galacturonan-binding domain-containing protein</fullName>
    </recommendedName>
</protein>
<evidence type="ECO:0000256" key="2">
    <source>
        <dbReference type="ARBA" id="ARBA00022729"/>
    </source>
</evidence>